<evidence type="ECO:0000313" key="4">
    <source>
        <dbReference type="Proteomes" id="UP000039865"/>
    </source>
</evidence>
<dbReference type="GO" id="GO:0036064">
    <property type="term" value="C:ciliary basal body"/>
    <property type="evidence" value="ECO:0007669"/>
    <property type="project" value="TreeGrafter"/>
</dbReference>
<feature type="compositionally biased region" description="Basic and acidic residues" evidence="2">
    <location>
        <begin position="492"/>
        <end position="504"/>
    </location>
</feature>
<dbReference type="OMA" id="CQITEER"/>
<evidence type="ECO:0000256" key="1">
    <source>
        <dbReference type="SAM" id="Coils"/>
    </source>
</evidence>
<dbReference type="OrthoDB" id="312721at2759"/>
<reference evidence="3 4" key="1">
    <citation type="submission" date="2014-06" db="EMBL/GenBank/DDBJ databases">
        <authorList>
            <person name="Swart Estienne"/>
        </authorList>
    </citation>
    <scope>NUCLEOTIDE SEQUENCE [LARGE SCALE GENOMIC DNA]</scope>
    <source>
        <strain evidence="3 4">130c</strain>
    </source>
</reference>
<protein>
    <submittedName>
        <fullName evidence="3">Uncharacterized protein</fullName>
    </submittedName>
</protein>
<evidence type="ECO:0000313" key="3">
    <source>
        <dbReference type="EMBL" id="CDW80877.1"/>
    </source>
</evidence>
<name>A0A078AHB0_STYLE</name>
<feature type="compositionally biased region" description="Polar residues" evidence="2">
    <location>
        <begin position="9"/>
        <end position="22"/>
    </location>
</feature>
<dbReference type="GO" id="GO:0003341">
    <property type="term" value="P:cilium movement"/>
    <property type="evidence" value="ECO:0007669"/>
    <property type="project" value="InterPro"/>
</dbReference>
<feature type="region of interest" description="Disordered" evidence="2">
    <location>
        <begin position="488"/>
        <end position="563"/>
    </location>
</feature>
<gene>
    <name evidence="3" type="primary">Contig7932.g399</name>
    <name evidence="3" type="ORF">STYLEM_9883</name>
</gene>
<dbReference type="PANTHER" id="PTHR46518:SF1">
    <property type="entry name" value="OUTER DYNEIN ARM-DOCKING COMPLEX SUBUNIT 3"/>
    <property type="match status" value="1"/>
</dbReference>
<dbReference type="GO" id="GO:0036158">
    <property type="term" value="P:outer dynein arm assembly"/>
    <property type="evidence" value="ECO:0007669"/>
    <property type="project" value="InterPro"/>
</dbReference>
<keyword evidence="4" id="KW-1185">Reference proteome</keyword>
<dbReference type="AlphaFoldDB" id="A0A078AHB0"/>
<organism evidence="3 4">
    <name type="scientific">Stylonychia lemnae</name>
    <name type="common">Ciliate</name>
    <dbReference type="NCBI Taxonomy" id="5949"/>
    <lineage>
        <taxon>Eukaryota</taxon>
        <taxon>Sar</taxon>
        <taxon>Alveolata</taxon>
        <taxon>Ciliophora</taxon>
        <taxon>Intramacronucleata</taxon>
        <taxon>Spirotrichea</taxon>
        <taxon>Stichotrichia</taxon>
        <taxon>Sporadotrichida</taxon>
        <taxon>Oxytrichidae</taxon>
        <taxon>Stylonychinae</taxon>
        <taxon>Stylonychia</taxon>
    </lineage>
</organism>
<feature type="compositionally biased region" description="Basic and acidic residues" evidence="2">
    <location>
        <begin position="531"/>
        <end position="556"/>
    </location>
</feature>
<dbReference type="InterPro" id="IPR033192">
    <property type="entry name" value="ODAD3"/>
</dbReference>
<accession>A0A078AHB0</accession>
<feature type="coiled-coil region" evidence="1">
    <location>
        <begin position="312"/>
        <end position="392"/>
    </location>
</feature>
<evidence type="ECO:0000256" key="2">
    <source>
        <dbReference type="SAM" id="MobiDB-lite"/>
    </source>
</evidence>
<dbReference type="Proteomes" id="UP000039865">
    <property type="component" value="Unassembled WGS sequence"/>
</dbReference>
<dbReference type="EMBL" id="CCKQ01009392">
    <property type="protein sequence ID" value="CDW80877.1"/>
    <property type="molecule type" value="Genomic_DNA"/>
</dbReference>
<dbReference type="GO" id="GO:0035253">
    <property type="term" value="C:ciliary rootlet"/>
    <property type="evidence" value="ECO:0007669"/>
    <property type="project" value="TreeGrafter"/>
</dbReference>
<feature type="region of interest" description="Disordered" evidence="2">
    <location>
        <begin position="1"/>
        <end position="22"/>
    </location>
</feature>
<sequence>MMSRRTNRAKSSQKSGSKNLNRSIMMRKYGLDETQAYVEQSTLLEPNNFIPSWEAGDEEKKEVSNALKKLRFKYDAIHKMVVEKTNQLDLIKKGVEKIGQEEHKVEQDTGGTHQETEMAKKELAFISQTHEFEQLFQCQYQHMLDRMKKDLISLQLTSNDLTESLKSKKIIINDELNKQRKSKENKLQSKYRLDNLMKNIDHEQKKRQERILSLQTSIRNKEEALQKRMDRVRRQSEIAEAAANENKDSNEIKLRENFMMQRMWSQFYKKKMNNEMKKSHQIEEAFQAIRTATGCTDVQDIVQKFMTKEQTYAQLLKAVSENEKRLENLRRENELKREELHQLQINFNQIANPGKGRSKSQPATGTMATQEIIDLEKEIEILEREVSQNEERKKKIYLVTDQVGGWGNRVINKLNSQILGQDNTPMQKKLPILTLFNQITEIVCQQLEDIIQAQEQEDQETGFITAKDFMNDFATEEFLTKNIRVRPISGTTHKDGDDKSEHISRANLMDNGSVGGDDEEKFNKMVNLEMEDQRKKIKIQREEMERKKQLAEEKKEKAAKKKQ</sequence>
<keyword evidence="1" id="KW-0175">Coiled coil</keyword>
<dbReference type="PANTHER" id="PTHR46518">
    <property type="entry name" value="COILED-COIL DOMAIN-CONTAINING PROTEIN 151"/>
    <property type="match status" value="1"/>
</dbReference>
<proteinExistence type="predicted"/>
<dbReference type="InParanoid" id="A0A078AHB0"/>
<dbReference type="GO" id="GO:0097542">
    <property type="term" value="C:ciliary tip"/>
    <property type="evidence" value="ECO:0007669"/>
    <property type="project" value="TreeGrafter"/>
</dbReference>